<dbReference type="PANTHER" id="PTHR43478">
    <property type="entry name" value="NA+/H+ ANTIPORTER-RELATED"/>
    <property type="match status" value="1"/>
</dbReference>
<evidence type="ECO:0000313" key="7">
    <source>
        <dbReference type="Proteomes" id="UP000187166"/>
    </source>
</evidence>
<evidence type="ECO:0000256" key="2">
    <source>
        <dbReference type="ARBA" id="ARBA00022475"/>
    </source>
</evidence>
<dbReference type="Pfam" id="PF03553">
    <property type="entry name" value="Na_H_antiporter"/>
    <property type="match status" value="1"/>
</dbReference>
<dbReference type="GO" id="GO:0005886">
    <property type="term" value="C:plasma membrane"/>
    <property type="evidence" value="ECO:0007669"/>
    <property type="project" value="UniProtKB-SubCell"/>
</dbReference>
<evidence type="ECO:0000256" key="5">
    <source>
        <dbReference type="ARBA" id="ARBA00023136"/>
    </source>
</evidence>
<dbReference type="InterPro" id="IPR018461">
    <property type="entry name" value="Na/H_Antiport_NhaC-like_C"/>
</dbReference>
<accession>A0A1U7LZ10</accession>
<evidence type="ECO:0000256" key="1">
    <source>
        <dbReference type="ARBA" id="ARBA00004651"/>
    </source>
</evidence>
<comment type="subcellular location">
    <subcellularLocation>
        <location evidence="1">Cell membrane</location>
        <topology evidence="1">Multi-pass membrane protein</topology>
    </subcellularLocation>
</comment>
<evidence type="ECO:0000256" key="4">
    <source>
        <dbReference type="ARBA" id="ARBA00022989"/>
    </source>
</evidence>
<protein>
    <submittedName>
        <fullName evidence="6">Sodium:proton antiporter</fullName>
    </submittedName>
</protein>
<dbReference type="PANTHER" id="PTHR43478:SF1">
    <property type="entry name" value="NA+_H+ ANTIPORTER NHAC-LIKE C-TERMINAL DOMAIN-CONTAINING PROTEIN"/>
    <property type="match status" value="1"/>
</dbReference>
<sequence>MEFGILSIVPPIVAIALALITKEVITSLLIGILSGGLIYTGGNIVAALETVFDLMGTKLGDNALMLVFLAMLGSLVMVMNMAGGSFAYGKWASKKIKSKKMAKLATSFLGILIFIDDYFNCLTVGAVMKPIIDENKVSRAKLAHIIDSTAAPVCILAPVSSWAASVVAVIGDTGVKNPMSVFLSTIPMNVYPILTLLLILYFCTSDIEIGVMEKYELNDTSRLVENEDVGYKYSKNGKVYDLVVPILVLIFVTIMMMLKTGGFFTDGVGAAAAFGDANVNLSLVIGAFFAIVISFLLYIPRKLLKFEEFMKAIVDGMKTMVSAIVILSLAWTIGGITSDEFLNTGSYIASLISNSTMPMWLLPAIIFVVGAFLSFSTGTAWGTFGILIPIMVPILMHTNHMHYLTIVLAAIFSGSVFGDHCSPISDTTILSSAGAGCDHIAHVSSQLPYAISVGVSSALAFLISGIIGKPALTLPMGILVLAVIVFVLRKMTIKKYLKNEN</sequence>
<keyword evidence="2" id="KW-1003">Cell membrane</keyword>
<name>A0A1U7LZ10_9FIRM</name>
<keyword evidence="7" id="KW-1185">Reference proteome</keyword>
<keyword evidence="5" id="KW-0472">Membrane</keyword>
<dbReference type="AlphaFoldDB" id="A0A1U7LZ10"/>
<dbReference type="STRING" id="1465756.BIV18_03475"/>
<proteinExistence type="predicted"/>
<comment type="caution">
    <text evidence="6">The sequence shown here is derived from an EMBL/GenBank/DDBJ whole genome shotgun (WGS) entry which is preliminary data.</text>
</comment>
<dbReference type="EMBL" id="MJIH01000001">
    <property type="protein sequence ID" value="OLR64662.1"/>
    <property type="molecule type" value="Genomic_DNA"/>
</dbReference>
<keyword evidence="4" id="KW-1133">Transmembrane helix</keyword>
<dbReference type="Proteomes" id="UP000187166">
    <property type="component" value="Unassembled WGS sequence"/>
</dbReference>
<keyword evidence="3" id="KW-0812">Transmembrane</keyword>
<dbReference type="RefSeq" id="WP_075659303.1">
    <property type="nucleotide sequence ID" value="NZ_JABDSR010000023.1"/>
</dbReference>
<evidence type="ECO:0000256" key="3">
    <source>
        <dbReference type="ARBA" id="ARBA00022692"/>
    </source>
</evidence>
<organism evidence="6 7">
    <name type="scientific">Peptoniphilus porci</name>
    <dbReference type="NCBI Taxonomy" id="2652280"/>
    <lineage>
        <taxon>Bacteria</taxon>
        <taxon>Bacillati</taxon>
        <taxon>Bacillota</taxon>
        <taxon>Tissierellia</taxon>
        <taxon>Tissierellales</taxon>
        <taxon>Peptoniphilaceae</taxon>
        <taxon>Peptoniphilus</taxon>
    </lineage>
</organism>
<accession>A0A848RPN0</accession>
<reference evidence="6 7" key="1">
    <citation type="journal article" date="2016" name="Appl. Environ. Microbiol.">
        <title>Function and Phylogeny of Bacterial Butyryl Coenzyme A:Acetate Transferases and Their Diversity in the Proximal Colon of Swine.</title>
        <authorList>
            <person name="Trachsel J."/>
            <person name="Bayles D.O."/>
            <person name="Looft T."/>
            <person name="Levine U.Y."/>
            <person name="Allen H.K."/>
        </authorList>
    </citation>
    <scope>NUCLEOTIDE SEQUENCE [LARGE SCALE GENOMIC DNA]</scope>
    <source>
        <strain evidence="6 7">35-6-1</strain>
    </source>
</reference>
<gene>
    <name evidence="6" type="ORF">BIV18_03475</name>
</gene>
<evidence type="ECO:0000313" key="6">
    <source>
        <dbReference type="EMBL" id="OLR64662.1"/>
    </source>
</evidence>
<dbReference type="eggNOG" id="COG1757">
    <property type="taxonomic scope" value="Bacteria"/>
</dbReference>